<dbReference type="InterPro" id="IPR002885">
    <property type="entry name" value="PPR_rpt"/>
</dbReference>
<evidence type="ECO:0000256" key="13">
    <source>
        <dbReference type="ARBA" id="ARBA00023306"/>
    </source>
</evidence>
<evidence type="ECO:0000256" key="6">
    <source>
        <dbReference type="ARBA" id="ARBA00022618"/>
    </source>
</evidence>
<dbReference type="EC" id="5.2.1.8" evidence="4 16"/>
<keyword evidence="5 15" id="KW-0853">WD repeat</keyword>
<name>A0A803PG03_CANSA</name>
<dbReference type="InterPro" id="IPR001680">
    <property type="entry name" value="WD40_rpt"/>
</dbReference>
<evidence type="ECO:0000256" key="1">
    <source>
        <dbReference type="ARBA" id="ARBA00000971"/>
    </source>
</evidence>
<dbReference type="PANTHER" id="PTHR19918">
    <property type="entry name" value="CELL DIVISION CYCLE 20 CDC20 FIZZY -RELATED"/>
    <property type="match status" value="1"/>
</dbReference>
<evidence type="ECO:0000259" key="19">
    <source>
        <dbReference type="PROSITE" id="PS50059"/>
    </source>
</evidence>
<dbReference type="Gene3D" id="2.130.10.10">
    <property type="entry name" value="YVTN repeat-like/Quinoprotein amine dehydrogenase"/>
    <property type="match status" value="2"/>
</dbReference>
<feature type="domain" description="PPIase FKBP-type" evidence="19">
    <location>
        <begin position="863"/>
        <end position="951"/>
    </location>
</feature>
<feature type="region of interest" description="Disordered" evidence="18">
    <location>
        <begin position="489"/>
        <end position="519"/>
    </location>
</feature>
<evidence type="ECO:0000256" key="15">
    <source>
        <dbReference type="PROSITE-ProRule" id="PRU00221"/>
    </source>
</evidence>
<dbReference type="PROSITE" id="PS50059">
    <property type="entry name" value="FKBP_PPIASE"/>
    <property type="match status" value="1"/>
</dbReference>
<dbReference type="InterPro" id="IPR011990">
    <property type="entry name" value="TPR-like_helical_dom_sf"/>
</dbReference>
<dbReference type="EMBL" id="UZAU01000406">
    <property type="status" value="NOT_ANNOTATED_CDS"/>
    <property type="molecule type" value="Genomic_DNA"/>
</dbReference>
<feature type="repeat" description="WD" evidence="15">
    <location>
        <begin position="310"/>
        <end position="343"/>
    </location>
</feature>
<keyword evidence="8" id="KW-0677">Repeat</keyword>
<comment type="catalytic activity">
    <reaction evidence="1 16">
        <text>[protein]-peptidylproline (omega=180) = [protein]-peptidylproline (omega=0)</text>
        <dbReference type="Rhea" id="RHEA:16237"/>
        <dbReference type="Rhea" id="RHEA-COMP:10747"/>
        <dbReference type="Rhea" id="RHEA-COMP:10748"/>
        <dbReference type="ChEBI" id="CHEBI:83833"/>
        <dbReference type="ChEBI" id="CHEBI:83834"/>
        <dbReference type="EC" id="5.2.1.8"/>
    </reaction>
</comment>
<dbReference type="PROSITE" id="PS00678">
    <property type="entry name" value="WD_REPEATS_1"/>
    <property type="match status" value="1"/>
</dbReference>
<keyword evidence="6" id="KW-0132">Cell division</keyword>
<dbReference type="InterPro" id="IPR046357">
    <property type="entry name" value="PPIase_dom_sf"/>
</dbReference>
<evidence type="ECO:0000313" key="21">
    <source>
        <dbReference type="Proteomes" id="UP000596661"/>
    </source>
</evidence>
<keyword evidence="11 16" id="KW-0697">Rotamase</keyword>
<dbReference type="Pfam" id="PF00254">
    <property type="entry name" value="FKBP_C"/>
    <property type="match status" value="1"/>
</dbReference>
<feature type="region of interest" description="Disordered" evidence="18">
    <location>
        <begin position="1"/>
        <end position="25"/>
    </location>
</feature>
<feature type="repeat" description="PPR" evidence="17">
    <location>
        <begin position="732"/>
        <end position="766"/>
    </location>
</feature>
<dbReference type="Pfam" id="PF13041">
    <property type="entry name" value="PPR_2"/>
    <property type="match status" value="2"/>
</dbReference>
<dbReference type="Proteomes" id="UP000596661">
    <property type="component" value="Chromosome 4"/>
</dbReference>
<evidence type="ECO:0000313" key="20">
    <source>
        <dbReference type="EnsemblPlants" id="cds.evm.model.04.2207"/>
    </source>
</evidence>
<dbReference type="InterPro" id="IPR033010">
    <property type="entry name" value="Cdc20/Fizzy"/>
</dbReference>
<evidence type="ECO:0000256" key="11">
    <source>
        <dbReference type="ARBA" id="ARBA00023110"/>
    </source>
</evidence>
<dbReference type="Pfam" id="PF12854">
    <property type="entry name" value="PPR_1"/>
    <property type="match status" value="1"/>
</dbReference>
<dbReference type="PROSITE" id="PS51375">
    <property type="entry name" value="PPR"/>
    <property type="match status" value="4"/>
</dbReference>
<keyword evidence="7" id="KW-0732">Signal</keyword>
<feature type="repeat" description="PPR" evidence="17">
    <location>
        <begin position="617"/>
        <end position="653"/>
    </location>
</feature>
<dbReference type="GO" id="GO:0031145">
    <property type="term" value="P:anaphase-promoting complex-dependent catabolic process"/>
    <property type="evidence" value="ECO:0007669"/>
    <property type="project" value="TreeGrafter"/>
</dbReference>
<proteinExistence type="predicted"/>
<dbReference type="EnsemblPlants" id="evm.model.04.2207">
    <property type="protein sequence ID" value="cds.evm.model.04.2207"/>
    <property type="gene ID" value="evm.TU.04.2207"/>
</dbReference>
<dbReference type="SUPFAM" id="SSF54534">
    <property type="entry name" value="FKBP-like"/>
    <property type="match status" value="1"/>
</dbReference>
<accession>A0A803PG03</accession>
<dbReference type="GO" id="GO:0010997">
    <property type="term" value="F:anaphase-promoting complex binding"/>
    <property type="evidence" value="ECO:0007669"/>
    <property type="project" value="InterPro"/>
</dbReference>
<evidence type="ECO:0000256" key="5">
    <source>
        <dbReference type="ARBA" id="ARBA00022574"/>
    </source>
</evidence>
<evidence type="ECO:0000256" key="12">
    <source>
        <dbReference type="ARBA" id="ARBA00023235"/>
    </source>
</evidence>
<feature type="repeat" description="PPR" evidence="17">
    <location>
        <begin position="697"/>
        <end position="731"/>
    </location>
</feature>
<keyword evidence="12 16" id="KW-0413">Isomerase</keyword>
<dbReference type="SMART" id="SM00320">
    <property type="entry name" value="WD40"/>
    <property type="match status" value="4"/>
</dbReference>
<dbReference type="Gramene" id="evm.model.04.2207">
    <property type="protein sequence ID" value="cds.evm.model.04.2207"/>
    <property type="gene ID" value="evm.TU.04.2207"/>
</dbReference>
<keyword evidence="21" id="KW-1185">Reference proteome</keyword>
<dbReference type="FunFam" id="3.10.50.40:FF:000016">
    <property type="entry name" value="Peptidylprolyl isomerase"/>
    <property type="match status" value="1"/>
</dbReference>
<dbReference type="NCBIfam" id="TIGR00756">
    <property type="entry name" value="PPR"/>
    <property type="match status" value="4"/>
</dbReference>
<feature type="repeat" description="WD" evidence="15">
    <location>
        <begin position="147"/>
        <end position="188"/>
    </location>
</feature>
<dbReference type="GO" id="GO:0003755">
    <property type="term" value="F:peptidyl-prolyl cis-trans isomerase activity"/>
    <property type="evidence" value="ECO:0007669"/>
    <property type="project" value="UniProtKB-KW"/>
</dbReference>
<dbReference type="InterPro" id="IPR001179">
    <property type="entry name" value="PPIase_FKBP_dom"/>
</dbReference>
<protein>
    <recommendedName>
        <fullName evidence="4 16">peptidylprolyl isomerase</fullName>
        <ecNumber evidence="4 16">5.2.1.8</ecNumber>
    </recommendedName>
</protein>
<feature type="compositionally biased region" description="Low complexity" evidence="18">
    <location>
        <begin position="489"/>
        <end position="510"/>
    </location>
</feature>
<dbReference type="InterPro" id="IPR036322">
    <property type="entry name" value="WD40_repeat_dom_sf"/>
</dbReference>
<reference evidence="20" key="2">
    <citation type="submission" date="2021-03" db="UniProtKB">
        <authorList>
            <consortium name="EnsemblPlants"/>
        </authorList>
    </citation>
    <scope>IDENTIFICATION</scope>
</reference>
<dbReference type="PROSITE" id="PS50082">
    <property type="entry name" value="WD_REPEATS_2"/>
    <property type="match status" value="2"/>
</dbReference>
<dbReference type="GO" id="GO:0005788">
    <property type="term" value="C:endoplasmic reticulum lumen"/>
    <property type="evidence" value="ECO:0007669"/>
    <property type="project" value="UniProtKB-SubCell"/>
</dbReference>
<dbReference type="GO" id="GO:1905786">
    <property type="term" value="P:positive regulation of anaphase-promoting complex-dependent catabolic process"/>
    <property type="evidence" value="ECO:0007669"/>
    <property type="project" value="TreeGrafter"/>
</dbReference>
<evidence type="ECO:0000256" key="17">
    <source>
        <dbReference type="PROSITE-ProRule" id="PRU00708"/>
    </source>
</evidence>
<evidence type="ECO:0000256" key="16">
    <source>
        <dbReference type="PROSITE-ProRule" id="PRU00277"/>
    </source>
</evidence>
<dbReference type="InterPro" id="IPR019775">
    <property type="entry name" value="WD40_repeat_CS"/>
</dbReference>
<evidence type="ECO:0000256" key="18">
    <source>
        <dbReference type="SAM" id="MobiDB-lite"/>
    </source>
</evidence>
<comment type="subcellular location">
    <subcellularLocation>
        <location evidence="3">Endoplasmic reticulum lumen</location>
    </subcellularLocation>
</comment>
<dbReference type="GO" id="GO:0005680">
    <property type="term" value="C:anaphase-promoting complex"/>
    <property type="evidence" value="ECO:0007669"/>
    <property type="project" value="TreeGrafter"/>
</dbReference>
<evidence type="ECO:0000256" key="4">
    <source>
        <dbReference type="ARBA" id="ARBA00013194"/>
    </source>
</evidence>
<dbReference type="InterPro" id="IPR024977">
    <property type="entry name" value="Apc4-like_WD40_dom"/>
</dbReference>
<dbReference type="Pfam" id="PF00400">
    <property type="entry name" value="WD40"/>
    <property type="match status" value="1"/>
</dbReference>
<evidence type="ECO:0000256" key="10">
    <source>
        <dbReference type="ARBA" id="ARBA00022824"/>
    </source>
</evidence>
<dbReference type="PROSITE" id="PS50294">
    <property type="entry name" value="WD_REPEATS_REGION"/>
    <property type="match status" value="2"/>
</dbReference>
<reference evidence="20" key="1">
    <citation type="submission" date="2018-11" db="EMBL/GenBank/DDBJ databases">
        <authorList>
            <person name="Grassa J C."/>
        </authorList>
    </citation>
    <scope>NUCLEOTIDE SEQUENCE [LARGE SCALE GENOMIC DNA]</scope>
</reference>
<keyword evidence="10" id="KW-0256">Endoplasmic reticulum</keyword>
<evidence type="ECO:0000256" key="2">
    <source>
        <dbReference type="ARBA" id="ARBA00002388"/>
    </source>
</evidence>
<keyword evidence="9" id="KW-0498">Mitosis</keyword>
<dbReference type="GO" id="GO:0051301">
    <property type="term" value="P:cell division"/>
    <property type="evidence" value="ECO:0007669"/>
    <property type="project" value="UniProtKB-KW"/>
</dbReference>
<sequence>MDAGGGSLSSSSSTLKTRSRFPLHRKSSRENLDRFIPNRSAMDFDYAHYMLTEGRKCKESPISLSPAREAYKKLLAETFNMNRGRILAFKNKPPAPSSERTLDAPELVDNFYLNLLDWGCSNVLAIALGNTVFLWDATEGSTELVTIDEESGPVTSVSWAPDGRHIAIGLNNSEVQLWDSASNKQADTELVGSLAWNNHILTTGGMDGRIINNDVRIDHTSLEPTKDMNKRCAGLNGQSNLLATGGGGSDRTIKFWNTHNGACLNTIDTGSQVCALLWNKNERELLSSHGFTQNQLTLWKYPSMVKMAELTGHTSRVLYMAQSPDGCTVASAAGDETLRFWNVFGVPEAAKPAAKANPEPFSVPVAFRTPQHPSLGTNNWGGASPLLARDISKESLEQRYVRLNSTRTRDEIFPVFEDDLDWAPSENKAKQDVHYGSKTASMIRGLLPKFVMFRRKEKESSKKKRCSSVTMAVTLRRLLTITPKTPNISPFLSSSSQPTFSSSPTQNPENLNPPLPEPQIPNYPIASRTRTPLEKQFETWVQILKPGFSPIQVSDALWAQSDPDLAFDIFRWTAQQRGYKHNHLTYLTMIKILIEGKRFSNAETLVDEVMAGACEMSVPLYNSMIRFCCKRKFLFNRAFDVYKKMINSEDCKPNLETYNMLFNSLLRRFNKLNVCYVYLRAVRSLTKQMKASGVIPDAFVLNMIIKAYSKCLELDEAIRVFHEMGLYKCEPNAYTYGYITKGLCEKGRVSQGFGFYKEMKDKGLVPSGSTFMIVICSLAMDRRFDEATEVVFDMLGCSMSPDFLTYKTLLEGLCRDGKGDEALKLAEEFRQKDVSGKTSRDVTELQIGVKYKPESCEIKAHKGDQIRVHYKGTLTDGTVFDSSFDRNDPIQFELGSGQVIKGWDQGLLGMCVGEKRKLRIPAKLGYGPQGSPPTIPGGATLIFETELVEVVGKSSPKDSEL</sequence>
<evidence type="ECO:0000256" key="14">
    <source>
        <dbReference type="ARBA" id="ARBA00023425"/>
    </source>
</evidence>
<dbReference type="AlphaFoldDB" id="A0A803PG03"/>
<dbReference type="PANTHER" id="PTHR19918:SF8">
    <property type="entry name" value="FI02843P"/>
    <property type="match status" value="1"/>
</dbReference>
<comment type="function">
    <text evidence="14">Component of the anaphase promoting complex/cyclosome (APC/C), a cell cycle-regulated E3 ubiquitin-protein ligase complex that controls progression through mitosis and the G1 phase of the cell cycle.</text>
</comment>
<keyword evidence="13" id="KW-0131">Cell cycle</keyword>
<dbReference type="GO" id="GO:1990757">
    <property type="term" value="F:ubiquitin ligase activator activity"/>
    <property type="evidence" value="ECO:0007669"/>
    <property type="project" value="TreeGrafter"/>
</dbReference>
<comment type="function">
    <text evidence="2">PPIases accelerate the folding of proteins. It catalyzes the cis-trans isomerization of proline imidic peptide bonds in oligopeptides.</text>
</comment>
<dbReference type="Gene3D" id="1.25.40.10">
    <property type="entry name" value="Tetratricopeptide repeat domain"/>
    <property type="match status" value="3"/>
</dbReference>
<dbReference type="InterPro" id="IPR015943">
    <property type="entry name" value="WD40/YVTN_repeat-like_dom_sf"/>
</dbReference>
<dbReference type="Pfam" id="PF12894">
    <property type="entry name" value="ANAPC4_WD40"/>
    <property type="match status" value="1"/>
</dbReference>
<evidence type="ECO:0000256" key="8">
    <source>
        <dbReference type="ARBA" id="ARBA00022737"/>
    </source>
</evidence>
<evidence type="ECO:0000256" key="9">
    <source>
        <dbReference type="ARBA" id="ARBA00022776"/>
    </source>
</evidence>
<dbReference type="SUPFAM" id="SSF50978">
    <property type="entry name" value="WD40 repeat-like"/>
    <property type="match status" value="1"/>
</dbReference>
<organism evidence="20 21">
    <name type="scientific">Cannabis sativa</name>
    <name type="common">Hemp</name>
    <name type="synonym">Marijuana</name>
    <dbReference type="NCBI Taxonomy" id="3483"/>
    <lineage>
        <taxon>Eukaryota</taxon>
        <taxon>Viridiplantae</taxon>
        <taxon>Streptophyta</taxon>
        <taxon>Embryophyta</taxon>
        <taxon>Tracheophyta</taxon>
        <taxon>Spermatophyta</taxon>
        <taxon>Magnoliopsida</taxon>
        <taxon>eudicotyledons</taxon>
        <taxon>Gunneridae</taxon>
        <taxon>Pentapetalae</taxon>
        <taxon>rosids</taxon>
        <taxon>fabids</taxon>
        <taxon>Rosales</taxon>
        <taxon>Cannabaceae</taxon>
        <taxon>Cannabis</taxon>
    </lineage>
</organism>
<evidence type="ECO:0000256" key="7">
    <source>
        <dbReference type="ARBA" id="ARBA00022729"/>
    </source>
</evidence>
<evidence type="ECO:0000256" key="3">
    <source>
        <dbReference type="ARBA" id="ARBA00004319"/>
    </source>
</evidence>
<dbReference type="Gene3D" id="3.10.50.40">
    <property type="match status" value="1"/>
</dbReference>
<feature type="repeat" description="PPR" evidence="17">
    <location>
        <begin position="802"/>
        <end position="836"/>
    </location>
</feature>